<evidence type="ECO:0000259" key="16">
    <source>
        <dbReference type="Pfam" id="PF22666"/>
    </source>
</evidence>
<dbReference type="OrthoDB" id="9758603at2"/>
<organism evidence="17 18">
    <name type="scientific">Capsulimonas corticalis</name>
    <dbReference type="NCBI Taxonomy" id="2219043"/>
    <lineage>
        <taxon>Bacteria</taxon>
        <taxon>Bacillati</taxon>
        <taxon>Armatimonadota</taxon>
        <taxon>Armatimonadia</taxon>
        <taxon>Capsulimonadales</taxon>
        <taxon>Capsulimonadaceae</taxon>
        <taxon>Capsulimonas</taxon>
    </lineage>
</organism>
<dbReference type="Pfam" id="PF22666">
    <property type="entry name" value="Glyco_hydro_2_N2"/>
    <property type="match status" value="1"/>
</dbReference>
<dbReference type="SUPFAM" id="SSF49303">
    <property type="entry name" value="beta-Galactosidase/glucuronidase domain"/>
    <property type="match status" value="3"/>
</dbReference>
<dbReference type="Pfam" id="PF17786">
    <property type="entry name" value="Mannosidase_ig"/>
    <property type="match status" value="1"/>
</dbReference>
<evidence type="ECO:0000256" key="4">
    <source>
        <dbReference type="ARBA" id="ARBA00011738"/>
    </source>
</evidence>
<evidence type="ECO:0000256" key="10">
    <source>
        <dbReference type="ARBA" id="ARBA00038429"/>
    </source>
</evidence>
<dbReference type="InterPro" id="IPR041625">
    <property type="entry name" value="Beta-mannosidase_Ig"/>
</dbReference>
<evidence type="ECO:0000256" key="12">
    <source>
        <dbReference type="ARBA" id="ARBA00041614"/>
    </source>
</evidence>
<dbReference type="GO" id="GO:0006516">
    <property type="term" value="P:glycoprotein catabolic process"/>
    <property type="evidence" value="ECO:0007669"/>
    <property type="project" value="TreeGrafter"/>
</dbReference>
<dbReference type="Gene3D" id="3.20.20.80">
    <property type="entry name" value="Glycosidases"/>
    <property type="match status" value="1"/>
</dbReference>
<evidence type="ECO:0000256" key="9">
    <source>
        <dbReference type="ARBA" id="ARBA00023295"/>
    </source>
</evidence>
<comment type="similarity">
    <text evidence="10">Belongs to the glycosyl hydrolase 2 family. Beta-mannosidase B subfamily.</text>
</comment>
<evidence type="ECO:0000256" key="2">
    <source>
        <dbReference type="ARBA" id="ARBA00004613"/>
    </source>
</evidence>
<feature type="domain" description="Mannosidase Ig/CBM-like" evidence="15">
    <location>
        <begin position="666"/>
        <end position="752"/>
    </location>
</feature>
<sequence>MSNFSSQVIRTVLDKDWRVQEAPRSDAPEHRRLAWLNAEVPGHIHLDLMRDGVIGDPFVRMNERGVEWVDETDWVYETRFQVEELTPAHRALVFHGLDTLAEIELNGEALGRTENMFMTHRFPVDGRLNVGENTLRVTFRSATRVGRARQEAWEVAQGSEMPGHWDSWAPRSFVRKAQYMYGWDWGPVLSSCGIWAPVELVTVPLAEIGDWKYEYDFLDSGEVSVRVTATVERRAAGAGLTLDASVAGENWTGSISAVVPEAIGVHEIALPAVTINARLWQPRGLGDAARYPLRIALRQSSEEIDALDARVGFRTVQLIREPDMDGAGETFKFRVNGVNIFAKGANWIPDDSFITRVTEERLRERITQARDAGFNMLRIWAGGFYESEAFYNICDELGILVWQDFLYGCAYYPDLGEYAEGARLEAAQAVRRIRNHPSLCLWCGNNENHTMFADKWNGLNPSRHIGEHLYHEILPEVLAAEDPATPYWPSSPYGGDLPNSANAGDCHNWDVWHGRGDWVHYTENDSRFCSEFGFAASCGMAAWEGVLAPEDRAPHSPVVKWHDKTRKGYDTYIGMQDIHFPVSQTLEDLVYYSQCNQGEAMRYGVEHYRRRMGHCWGTLIWQLNDCWPVQSWAMIDSAGEPKAVYYAAKRFYAPQLLSLYRKGDIVEAHLVNDRSEPIPGVLTITLLGFDGETIQQTETKAKAPANAAAIVTTFDLSAAKGRERSTVLHARFAPADGTPAFDSTLLLAEPKDLELGTPSIHTRHERIGEHEIAVTLTSETFAPYLWLRRGDNTPLTVSDNFFHLMPGEAKTVIITANCPCGGADLADKLVARTLADRSPA</sequence>
<dbReference type="InterPro" id="IPR006102">
    <property type="entry name" value="Ig-like_GH2"/>
</dbReference>
<dbReference type="InterPro" id="IPR041447">
    <property type="entry name" value="Mannosidase_ig"/>
</dbReference>
<dbReference type="Proteomes" id="UP000287394">
    <property type="component" value="Chromosome"/>
</dbReference>
<evidence type="ECO:0000256" key="8">
    <source>
        <dbReference type="ARBA" id="ARBA00023180"/>
    </source>
</evidence>
<dbReference type="RefSeq" id="WP_119323318.1">
    <property type="nucleotide sequence ID" value="NZ_AP025739.1"/>
</dbReference>
<dbReference type="GO" id="GO:0005576">
    <property type="term" value="C:extracellular region"/>
    <property type="evidence" value="ECO:0007669"/>
    <property type="project" value="UniProtKB-SubCell"/>
</dbReference>
<dbReference type="Pfam" id="PF17753">
    <property type="entry name" value="Ig_mannosidase"/>
    <property type="match status" value="1"/>
</dbReference>
<keyword evidence="9" id="KW-0326">Glycosidase</keyword>
<evidence type="ECO:0000313" key="17">
    <source>
        <dbReference type="EMBL" id="BDI31625.1"/>
    </source>
</evidence>
<dbReference type="KEGG" id="ccot:CCAX7_36760"/>
<feature type="domain" description="Beta-mannosidase Ig-fold" evidence="14">
    <location>
        <begin position="768"/>
        <end position="836"/>
    </location>
</feature>
<evidence type="ECO:0000256" key="5">
    <source>
        <dbReference type="ARBA" id="ARBA00012754"/>
    </source>
</evidence>
<feature type="domain" description="Beta-mannosidase-like galactose-binding" evidence="16">
    <location>
        <begin position="17"/>
        <end position="195"/>
    </location>
</feature>
<dbReference type="AlphaFoldDB" id="A0A402D1F0"/>
<dbReference type="GO" id="GO:0005975">
    <property type="term" value="P:carbohydrate metabolic process"/>
    <property type="evidence" value="ECO:0007669"/>
    <property type="project" value="InterPro"/>
</dbReference>
<dbReference type="InterPro" id="IPR036156">
    <property type="entry name" value="Beta-gal/glucu_dom_sf"/>
</dbReference>
<keyword evidence="18" id="KW-1185">Reference proteome</keyword>
<evidence type="ECO:0000256" key="3">
    <source>
        <dbReference type="ARBA" id="ARBA00004740"/>
    </source>
</evidence>
<keyword evidence="7" id="KW-0378">Hydrolase</keyword>
<gene>
    <name evidence="17" type="ORF">CCAX7_36760</name>
</gene>
<protein>
    <recommendedName>
        <fullName evidence="11">Beta-mannosidase B</fullName>
        <ecNumber evidence="5">3.2.1.25</ecNumber>
    </recommendedName>
    <alternativeName>
        <fullName evidence="12">Mannanase B</fullName>
    </alternativeName>
</protein>
<dbReference type="Gene3D" id="2.60.40.10">
    <property type="entry name" value="Immunoglobulins"/>
    <property type="match status" value="3"/>
</dbReference>
<dbReference type="InterPro" id="IPR008979">
    <property type="entry name" value="Galactose-bd-like_sf"/>
</dbReference>
<dbReference type="PANTHER" id="PTHR43730">
    <property type="entry name" value="BETA-MANNOSIDASE"/>
    <property type="match status" value="1"/>
</dbReference>
<feature type="domain" description="Glycoside hydrolase family 2 immunoglobulin-like beta-sandwich" evidence="13">
    <location>
        <begin position="207"/>
        <end position="314"/>
    </location>
</feature>
<name>A0A402D1F0_9BACT</name>
<dbReference type="SUPFAM" id="SSF51445">
    <property type="entry name" value="(Trans)glycosidases"/>
    <property type="match status" value="1"/>
</dbReference>
<dbReference type="SUPFAM" id="SSF49785">
    <property type="entry name" value="Galactose-binding domain-like"/>
    <property type="match status" value="1"/>
</dbReference>
<dbReference type="InterPro" id="IPR013783">
    <property type="entry name" value="Ig-like_fold"/>
</dbReference>
<evidence type="ECO:0000256" key="1">
    <source>
        <dbReference type="ARBA" id="ARBA00000829"/>
    </source>
</evidence>
<evidence type="ECO:0000259" key="13">
    <source>
        <dbReference type="Pfam" id="PF00703"/>
    </source>
</evidence>
<evidence type="ECO:0000313" key="18">
    <source>
        <dbReference type="Proteomes" id="UP000287394"/>
    </source>
</evidence>
<keyword evidence="6" id="KW-0964">Secreted</keyword>
<dbReference type="GO" id="GO:0004567">
    <property type="term" value="F:beta-mannosidase activity"/>
    <property type="evidence" value="ECO:0007669"/>
    <property type="project" value="UniProtKB-EC"/>
</dbReference>
<dbReference type="InterPro" id="IPR054593">
    <property type="entry name" value="Beta-mannosidase-like_N2"/>
</dbReference>
<evidence type="ECO:0000256" key="6">
    <source>
        <dbReference type="ARBA" id="ARBA00022525"/>
    </source>
</evidence>
<dbReference type="InterPro" id="IPR017853">
    <property type="entry name" value="GH"/>
</dbReference>
<comment type="subunit">
    <text evidence="4">Homodimer.</text>
</comment>
<comment type="subcellular location">
    <subcellularLocation>
        <location evidence="2">Secreted</location>
    </subcellularLocation>
</comment>
<dbReference type="PANTHER" id="PTHR43730:SF1">
    <property type="entry name" value="BETA-MANNOSIDASE"/>
    <property type="match status" value="1"/>
</dbReference>
<evidence type="ECO:0000259" key="14">
    <source>
        <dbReference type="Pfam" id="PF17753"/>
    </source>
</evidence>
<dbReference type="InterPro" id="IPR050887">
    <property type="entry name" value="Beta-mannosidase_GH2"/>
</dbReference>
<comment type="catalytic activity">
    <reaction evidence="1">
        <text>Hydrolysis of terminal, non-reducing beta-D-mannose residues in beta-D-mannosides.</text>
        <dbReference type="EC" id="3.2.1.25"/>
    </reaction>
</comment>
<keyword evidence="8" id="KW-0325">Glycoprotein</keyword>
<proteinExistence type="inferred from homology"/>
<dbReference type="Pfam" id="PF00703">
    <property type="entry name" value="Glyco_hydro_2"/>
    <property type="match status" value="1"/>
</dbReference>
<comment type="pathway">
    <text evidence="3">Glycan metabolism; N-glycan degradation.</text>
</comment>
<evidence type="ECO:0000256" key="7">
    <source>
        <dbReference type="ARBA" id="ARBA00022801"/>
    </source>
</evidence>
<evidence type="ECO:0000256" key="11">
    <source>
        <dbReference type="ARBA" id="ARBA00041069"/>
    </source>
</evidence>
<evidence type="ECO:0000259" key="15">
    <source>
        <dbReference type="Pfam" id="PF17786"/>
    </source>
</evidence>
<dbReference type="FunFam" id="3.20.20.80:FF:000050">
    <property type="entry name" value="Beta-mannosidase B"/>
    <property type="match status" value="1"/>
</dbReference>
<reference evidence="17 18" key="1">
    <citation type="journal article" date="2019" name="Int. J. Syst. Evol. Microbiol.">
        <title>Capsulimonas corticalis gen. nov., sp. nov., an aerobic capsulated bacterium, of a novel bacterial order, Capsulimonadales ord. nov., of the class Armatimonadia of the phylum Armatimonadetes.</title>
        <authorList>
            <person name="Li J."/>
            <person name="Kudo C."/>
            <person name="Tonouchi A."/>
        </authorList>
    </citation>
    <scope>NUCLEOTIDE SEQUENCE [LARGE SCALE GENOMIC DNA]</scope>
    <source>
        <strain evidence="17 18">AX-7</strain>
    </source>
</reference>
<accession>A0A402D1F0</accession>
<dbReference type="Gene3D" id="2.60.120.260">
    <property type="entry name" value="Galactose-binding domain-like"/>
    <property type="match status" value="1"/>
</dbReference>
<dbReference type="EC" id="3.2.1.25" evidence="5"/>
<dbReference type="EMBL" id="AP025739">
    <property type="protein sequence ID" value="BDI31625.1"/>
    <property type="molecule type" value="Genomic_DNA"/>
</dbReference>